<evidence type="ECO:0000256" key="1">
    <source>
        <dbReference type="SAM" id="MobiDB-lite"/>
    </source>
</evidence>
<accession>A0A5B7H8V2</accession>
<keyword evidence="3" id="KW-1185">Reference proteome</keyword>
<evidence type="ECO:0000313" key="3">
    <source>
        <dbReference type="Proteomes" id="UP000324222"/>
    </source>
</evidence>
<organism evidence="2 3">
    <name type="scientific">Portunus trituberculatus</name>
    <name type="common">Swimming crab</name>
    <name type="synonym">Neptunus trituberculatus</name>
    <dbReference type="NCBI Taxonomy" id="210409"/>
    <lineage>
        <taxon>Eukaryota</taxon>
        <taxon>Metazoa</taxon>
        <taxon>Ecdysozoa</taxon>
        <taxon>Arthropoda</taxon>
        <taxon>Crustacea</taxon>
        <taxon>Multicrustacea</taxon>
        <taxon>Malacostraca</taxon>
        <taxon>Eumalacostraca</taxon>
        <taxon>Eucarida</taxon>
        <taxon>Decapoda</taxon>
        <taxon>Pleocyemata</taxon>
        <taxon>Brachyura</taxon>
        <taxon>Eubrachyura</taxon>
        <taxon>Portunoidea</taxon>
        <taxon>Portunidae</taxon>
        <taxon>Portuninae</taxon>
        <taxon>Portunus</taxon>
    </lineage>
</organism>
<sequence>MRLIASKACQASVISAAAVMQRGTPCGAKRVVKQRTFALHEPSSPRTQDWCEAISVAGRVVGSLVRGRVGCREGTVALFVTPSGDLARRPMEEEGHGTPVKAADDATPTVALG</sequence>
<dbReference type="EMBL" id="VSRR010024331">
    <property type="protein sequence ID" value="MPC66135.1"/>
    <property type="molecule type" value="Genomic_DNA"/>
</dbReference>
<feature type="compositionally biased region" description="Basic and acidic residues" evidence="1">
    <location>
        <begin position="87"/>
        <end position="96"/>
    </location>
</feature>
<name>A0A5B7H8V2_PORTR</name>
<feature type="region of interest" description="Disordered" evidence="1">
    <location>
        <begin position="87"/>
        <end position="113"/>
    </location>
</feature>
<evidence type="ECO:0000313" key="2">
    <source>
        <dbReference type="EMBL" id="MPC66135.1"/>
    </source>
</evidence>
<proteinExistence type="predicted"/>
<comment type="caution">
    <text evidence="2">The sequence shown here is derived from an EMBL/GenBank/DDBJ whole genome shotgun (WGS) entry which is preliminary data.</text>
</comment>
<gene>
    <name evidence="2" type="ORF">E2C01_060279</name>
</gene>
<dbReference type="Proteomes" id="UP000324222">
    <property type="component" value="Unassembled WGS sequence"/>
</dbReference>
<reference evidence="2 3" key="1">
    <citation type="submission" date="2019-05" db="EMBL/GenBank/DDBJ databases">
        <title>Another draft genome of Portunus trituberculatus and its Hox gene families provides insights of decapod evolution.</title>
        <authorList>
            <person name="Jeong J.-H."/>
            <person name="Song I."/>
            <person name="Kim S."/>
            <person name="Choi T."/>
            <person name="Kim D."/>
            <person name="Ryu S."/>
            <person name="Kim W."/>
        </authorList>
    </citation>
    <scope>NUCLEOTIDE SEQUENCE [LARGE SCALE GENOMIC DNA]</scope>
    <source>
        <tissue evidence="2">Muscle</tissue>
    </source>
</reference>
<protein>
    <submittedName>
        <fullName evidence="2">Uncharacterized protein</fullName>
    </submittedName>
</protein>
<dbReference type="AlphaFoldDB" id="A0A5B7H8V2"/>